<dbReference type="PATRIC" id="fig|997355.3.peg.1311"/>
<evidence type="ECO:0000256" key="7">
    <source>
        <dbReference type="ARBA" id="ARBA00022840"/>
    </source>
</evidence>
<comment type="similarity">
    <text evidence="2">In the central section; belongs to the CRISPR-associated helicase Cas3 family.</text>
</comment>
<evidence type="ECO:0000256" key="6">
    <source>
        <dbReference type="ARBA" id="ARBA00022806"/>
    </source>
</evidence>
<accession>G4CXS5</accession>
<dbReference type="Gene3D" id="1.10.3210.30">
    <property type="match status" value="1"/>
</dbReference>
<dbReference type="GO" id="GO:0005524">
    <property type="term" value="F:ATP binding"/>
    <property type="evidence" value="ECO:0007669"/>
    <property type="project" value="UniProtKB-KW"/>
</dbReference>
<dbReference type="GO" id="GO:0046872">
    <property type="term" value="F:metal ion binding"/>
    <property type="evidence" value="ECO:0007669"/>
    <property type="project" value="UniProtKB-KW"/>
</dbReference>
<evidence type="ECO:0000313" key="10">
    <source>
        <dbReference type="EMBL" id="EGY77789.1"/>
    </source>
</evidence>
<keyword evidence="3" id="KW-0479">Metal-binding</keyword>
<gene>
    <name evidence="10" type="primary">cas3-2</name>
    <name evidence="10" type="ORF">HMPREF9153_1332</name>
</gene>
<evidence type="ECO:0000256" key="2">
    <source>
        <dbReference type="ARBA" id="ARBA00009046"/>
    </source>
</evidence>
<dbReference type="GO" id="GO:0051607">
    <property type="term" value="P:defense response to virus"/>
    <property type="evidence" value="ECO:0007669"/>
    <property type="project" value="UniProtKB-KW"/>
</dbReference>
<reference evidence="10 11" key="1">
    <citation type="submission" date="2011-06" db="EMBL/GenBank/DDBJ databases">
        <authorList>
            <person name="Muzny D."/>
            <person name="Qin X."/>
            <person name="Deng J."/>
            <person name="Jiang H."/>
            <person name="Liu Y."/>
            <person name="Qu J."/>
            <person name="Song X.-Z."/>
            <person name="Zhang L."/>
            <person name="Thornton R."/>
            <person name="Coyle M."/>
            <person name="Francisco L."/>
            <person name="Jackson L."/>
            <person name="Javaid M."/>
            <person name="Korchina V."/>
            <person name="Kovar C."/>
            <person name="Mata R."/>
            <person name="Mathew T."/>
            <person name="Ngo R."/>
            <person name="Nguyen L."/>
            <person name="Nguyen N."/>
            <person name="Okwuonu G."/>
            <person name="Ongeri F."/>
            <person name="Pham C."/>
            <person name="Simmons D."/>
            <person name="Wilczek-Boney K."/>
            <person name="Hale W."/>
            <person name="Jakkamsetti A."/>
            <person name="Pham P."/>
            <person name="Ruth R."/>
            <person name="San Lucas F."/>
            <person name="Warren J."/>
            <person name="Zhang J."/>
            <person name="Zhao Z."/>
            <person name="Zhou C."/>
            <person name="Zhu D."/>
            <person name="Lee S."/>
            <person name="Bess C."/>
            <person name="Blankenburg K."/>
            <person name="Forbes L."/>
            <person name="Fu Q."/>
            <person name="Gubbala S."/>
            <person name="Hirani K."/>
            <person name="Jayaseelan J.C."/>
            <person name="Lara F."/>
            <person name="Munidasa M."/>
            <person name="Palculict T."/>
            <person name="Patil S."/>
            <person name="Pu L.-L."/>
            <person name="Saada N."/>
            <person name="Tang L."/>
            <person name="Weissenberger G."/>
            <person name="Zhu Y."/>
            <person name="Hemphill L."/>
            <person name="Shang Y."/>
            <person name="Youmans B."/>
            <person name="Ayvaz T."/>
            <person name="Ross M."/>
            <person name="Santibanez J."/>
            <person name="Aqrawi P."/>
            <person name="Gross S."/>
            <person name="Joshi V."/>
            <person name="Fowler G."/>
            <person name="Nazareth L."/>
            <person name="Reid J."/>
            <person name="Worley K."/>
            <person name="Petrosino J."/>
            <person name="Highlander S."/>
            <person name="Gibbs R."/>
        </authorList>
    </citation>
    <scope>NUCLEOTIDE SEQUENCE [LARGE SCALE GENOMIC DNA]</scope>
    <source>
        <strain evidence="10 11">ATCC 25577</strain>
    </source>
</reference>
<evidence type="ECO:0000313" key="11">
    <source>
        <dbReference type="Proteomes" id="UP000005332"/>
    </source>
</evidence>
<name>G4CXS5_9ACTN</name>
<protein>
    <submittedName>
        <fullName evidence="10">Crispr-associated helicase Cas3</fullName>
    </submittedName>
</protein>
<dbReference type="SUPFAM" id="SSF52540">
    <property type="entry name" value="P-loop containing nucleoside triphosphate hydrolases"/>
    <property type="match status" value="1"/>
</dbReference>
<dbReference type="GO" id="GO:0016787">
    <property type="term" value="F:hydrolase activity"/>
    <property type="evidence" value="ECO:0007669"/>
    <property type="project" value="UniProtKB-KW"/>
</dbReference>
<dbReference type="Gene3D" id="3.40.50.300">
    <property type="entry name" value="P-loop containing nucleotide triphosphate hydrolases"/>
    <property type="match status" value="2"/>
</dbReference>
<keyword evidence="4" id="KW-0547">Nucleotide-binding</keyword>
<organism evidence="10 11">
    <name type="scientific">Cutibacterium avidum ATCC 25577</name>
    <dbReference type="NCBI Taxonomy" id="997355"/>
    <lineage>
        <taxon>Bacteria</taxon>
        <taxon>Bacillati</taxon>
        <taxon>Actinomycetota</taxon>
        <taxon>Actinomycetes</taxon>
        <taxon>Propionibacteriales</taxon>
        <taxon>Propionibacteriaceae</taxon>
        <taxon>Cutibacterium</taxon>
    </lineage>
</organism>
<feature type="domain" description="HD Cas3-type" evidence="9">
    <location>
        <begin position="693"/>
        <end position="874"/>
    </location>
</feature>
<comment type="caution">
    <text evidence="10">The sequence shown here is derived from an EMBL/GenBank/DDBJ whole genome shotgun (WGS) entry which is preliminary data.</text>
</comment>
<dbReference type="SUPFAM" id="SSF109604">
    <property type="entry name" value="HD-domain/PDEase-like"/>
    <property type="match status" value="1"/>
</dbReference>
<keyword evidence="6" id="KW-0347">Helicase</keyword>
<dbReference type="NCBIfam" id="TIGR02621">
    <property type="entry name" value="cas3_GSU0051"/>
    <property type="match status" value="1"/>
</dbReference>
<evidence type="ECO:0000256" key="5">
    <source>
        <dbReference type="ARBA" id="ARBA00022801"/>
    </source>
</evidence>
<dbReference type="RefSeq" id="WP_004810434.1">
    <property type="nucleotide sequence ID" value="NZ_JH165054.1"/>
</dbReference>
<evidence type="ECO:0000256" key="8">
    <source>
        <dbReference type="ARBA" id="ARBA00023118"/>
    </source>
</evidence>
<dbReference type="InterPro" id="IPR038257">
    <property type="entry name" value="CRISPR-assoc_Cas3_HD_sf"/>
</dbReference>
<dbReference type="GO" id="GO:0004386">
    <property type="term" value="F:helicase activity"/>
    <property type="evidence" value="ECO:0007669"/>
    <property type="project" value="UniProtKB-KW"/>
</dbReference>
<evidence type="ECO:0000256" key="1">
    <source>
        <dbReference type="ARBA" id="ARBA00006847"/>
    </source>
</evidence>
<sequence length="879" mass="96354">MLDSSDFGEFFAAVNDGYRPFAWQERLLADVIEKGSWPDVIGAPTGSGKSSVVDVFVFANALVAQGSAPRLPRRMAVVVDRRALVDHHAERARRIAEALDGATDGILADVAAALRSLRVDSRAEALIVNEMRGALPPERGWIDDPTACAVICATPDMWGSRLLMRGYGSSRRARPREAGFLGLDAVMVLDEAHLNQQLLLTARRVRELQDKFEEPLGVPHLQVVETTATPRNDGSGRCVSVTADDLGDESLAARLTRPKPVNLVEAQAWPSGKSASKKHIAQLAEEVISLKDRLGEGTVGCIVNRVDTAIELVSRLKETFPDGIGCWVGPMRPMDVGELQQNNPELLDSSKAPKLDVLVATQTVEVGVDLDLAGLVTELAPGDAIAQRVGRVNRRGHRPDGPVTVIVPADEKVRDYLPYLGDDLVAARSWLQSLADEPEGLSPWQLVSHQPPPARTRRPIPMRLEWHDVERLSHTSELPFALEDLDLWIAEDLEQNEPECGLVVRDLPEFEDDGAGDGVALSLLQATPPHTDEVFPTKLSVLRAHVTKILDGTSRTSRAFVWRSDVRQAEAVWTSLTAPEDLRAGDVVCVDKGHSLTWQRIVVPPENARREDFPTAWGAVEDVQVRASRQRVGDIRVADLDPEDPQFVQDLLGCRGEWDITLSPPDDKGRTSWVVLTRAARVLDDEASRQTWSPSDRVPLTQHSEAVADRAKRFAERIGVSEEMCETLAQAGLWHDAGKADPRFQLLLGNDGSLEPIAKSTGLNRQRTRQRVAASPLPRGWRHEHKSAVMALAGGQSELVARLAGTTHGEGRTLPAYDMTQLCTSADPEELQHLCRVLFEEGGWDELIESTQAEVGVWTTCFLEGVLRAADCQVSKEGS</sequence>
<evidence type="ECO:0000259" key="9">
    <source>
        <dbReference type="PROSITE" id="PS51643"/>
    </source>
</evidence>
<dbReference type="Pfam" id="PF22590">
    <property type="entry name" value="Cas3-like_C_2"/>
    <property type="match status" value="1"/>
</dbReference>
<keyword evidence="8" id="KW-0051">Antiviral defense</keyword>
<evidence type="ECO:0000256" key="4">
    <source>
        <dbReference type="ARBA" id="ARBA00022741"/>
    </source>
</evidence>
<keyword evidence="5" id="KW-0378">Hydrolase</keyword>
<dbReference type="PROSITE" id="PS51643">
    <property type="entry name" value="HD_CAS3"/>
    <property type="match status" value="1"/>
</dbReference>
<dbReference type="AlphaFoldDB" id="G4CXS5"/>
<comment type="similarity">
    <text evidence="1">In the N-terminal section; belongs to the CRISPR-associated nuclease Cas3-HD family.</text>
</comment>
<proteinExistence type="inferred from homology"/>
<dbReference type="InterPro" id="IPR027417">
    <property type="entry name" value="P-loop_NTPase"/>
</dbReference>
<dbReference type="InterPro" id="IPR054712">
    <property type="entry name" value="Cas3-like_dom"/>
</dbReference>
<dbReference type="EMBL" id="AGBA01000013">
    <property type="protein sequence ID" value="EGY77789.1"/>
    <property type="molecule type" value="Genomic_DNA"/>
</dbReference>
<dbReference type="InterPro" id="IPR013444">
    <property type="entry name" value="Helicase_Cas3_CRISPR-ass_Anaes"/>
</dbReference>
<keyword evidence="11" id="KW-1185">Reference proteome</keyword>
<keyword evidence="7" id="KW-0067">ATP-binding</keyword>
<dbReference type="Proteomes" id="UP000005332">
    <property type="component" value="Unassembled WGS sequence"/>
</dbReference>
<dbReference type="InterPro" id="IPR006483">
    <property type="entry name" value="CRISPR-assoc_Cas3_HD"/>
</dbReference>
<evidence type="ECO:0000256" key="3">
    <source>
        <dbReference type="ARBA" id="ARBA00022723"/>
    </source>
</evidence>
<dbReference type="HOGENOM" id="CLU_010520_0_0_11"/>